<dbReference type="Proteomes" id="UP001065549">
    <property type="component" value="Unassembled WGS sequence"/>
</dbReference>
<protein>
    <recommendedName>
        <fullName evidence="4 9">N-(5'-phosphoribosyl)anthranilate isomerase</fullName>
        <shortName evidence="9">PRAI</shortName>
        <ecNumber evidence="3 9">5.3.1.24</ecNumber>
    </recommendedName>
</protein>
<keyword evidence="7 9" id="KW-0057">Aromatic amino acid biosynthesis</keyword>
<comment type="similarity">
    <text evidence="9">Belongs to the TrpF family.</text>
</comment>
<keyword evidence="8 9" id="KW-0413">Isomerase</keyword>
<evidence type="ECO:0000256" key="8">
    <source>
        <dbReference type="ARBA" id="ARBA00023235"/>
    </source>
</evidence>
<reference evidence="11" key="1">
    <citation type="submission" date="2022-09" db="EMBL/GenBank/DDBJ databases">
        <title>Culturomic study of gut microbiota in children with autism spectrum disorder.</title>
        <authorList>
            <person name="Efimov B.A."/>
            <person name="Chaplin A.V."/>
            <person name="Sokolova S.R."/>
            <person name="Pikina A.P."/>
            <person name="Korzhanova M."/>
            <person name="Belova V."/>
            <person name="Korostin D."/>
        </authorList>
    </citation>
    <scope>NUCLEOTIDE SEQUENCE</scope>
    <source>
        <strain evidence="11">ASD5510</strain>
    </source>
</reference>
<dbReference type="RefSeq" id="WP_253020493.1">
    <property type="nucleotide sequence ID" value="NZ_JAOSHN010000001.1"/>
</dbReference>
<evidence type="ECO:0000313" key="12">
    <source>
        <dbReference type="EMBL" id="MCU7379461.1"/>
    </source>
</evidence>
<proteinExistence type="inferred from homology"/>
<sequence length="199" mass="22167">MTRIKICGLTRPEDIDFVNEAKPDYIGFVFAPSKRRVDEKQALALRQHLDPGIEAAGVFVDAPISQILELGERSIIDYVQLHGSEDPAYIKALRQHTHLPLIKAVSMSKPFDPKQLERLDVDYLLFDQGSGGSGKTFDWKRIPRTGKPFFLAGGLNPDNLSQAIRAVKPFAVDLSSGVETGGRKDREKLLQAVRSVRNE</sequence>
<accession>A0A9J6QHC1</accession>
<evidence type="ECO:0000259" key="10">
    <source>
        <dbReference type="Pfam" id="PF00697"/>
    </source>
</evidence>
<dbReference type="HAMAP" id="MF_00135">
    <property type="entry name" value="PRAI"/>
    <property type="match status" value="1"/>
</dbReference>
<evidence type="ECO:0000256" key="2">
    <source>
        <dbReference type="ARBA" id="ARBA00004664"/>
    </source>
</evidence>
<keyword evidence="5 9" id="KW-0028">Amino-acid biosynthesis</keyword>
<evidence type="ECO:0000256" key="7">
    <source>
        <dbReference type="ARBA" id="ARBA00023141"/>
    </source>
</evidence>
<dbReference type="PANTHER" id="PTHR42894:SF1">
    <property type="entry name" value="N-(5'-PHOSPHORIBOSYL)ANTHRANILATE ISOMERASE"/>
    <property type="match status" value="1"/>
</dbReference>
<gene>
    <name evidence="9" type="primary">trpF</name>
    <name evidence="11" type="ORF">OBO34_00930</name>
    <name evidence="12" type="ORF">OBO34_14025</name>
</gene>
<evidence type="ECO:0000313" key="11">
    <source>
        <dbReference type="EMBL" id="MCU7376912.1"/>
    </source>
</evidence>
<dbReference type="CDD" id="cd00405">
    <property type="entry name" value="PRAI"/>
    <property type="match status" value="1"/>
</dbReference>
<comment type="pathway">
    <text evidence="2 9">Amino-acid biosynthesis; L-tryptophan biosynthesis; L-tryptophan from chorismate: step 3/5.</text>
</comment>
<evidence type="ECO:0000256" key="3">
    <source>
        <dbReference type="ARBA" id="ARBA00012572"/>
    </source>
</evidence>
<dbReference type="GO" id="GO:0004640">
    <property type="term" value="F:phosphoribosylanthranilate isomerase activity"/>
    <property type="evidence" value="ECO:0007669"/>
    <property type="project" value="UniProtKB-UniRule"/>
</dbReference>
<feature type="domain" description="N-(5'phosphoribosyl) anthranilate isomerase (PRAI)" evidence="10">
    <location>
        <begin position="4"/>
        <end position="193"/>
    </location>
</feature>
<name>A0A9J6QHC1_9FIRM</name>
<dbReference type="Pfam" id="PF00697">
    <property type="entry name" value="PRAI"/>
    <property type="match status" value="1"/>
</dbReference>
<comment type="catalytic activity">
    <reaction evidence="1 9">
        <text>N-(5-phospho-beta-D-ribosyl)anthranilate = 1-(2-carboxyphenylamino)-1-deoxy-D-ribulose 5-phosphate</text>
        <dbReference type="Rhea" id="RHEA:21540"/>
        <dbReference type="ChEBI" id="CHEBI:18277"/>
        <dbReference type="ChEBI" id="CHEBI:58613"/>
        <dbReference type="EC" id="5.3.1.24"/>
    </reaction>
</comment>
<dbReference type="InterPro" id="IPR013785">
    <property type="entry name" value="Aldolase_TIM"/>
</dbReference>
<comment type="caution">
    <text evidence="11">The sequence shown here is derived from an EMBL/GenBank/DDBJ whole genome shotgun (WGS) entry which is preliminary data.</text>
</comment>
<dbReference type="SUPFAM" id="SSF51366">
    <property type="entry name" value="Ribulose-phoshate binding barrel"/>
    <property type="match status" value="1"/>
</dbReference>
<keyword evidence="13" id="KW-1185">Reference proteome</keyword>
<evidence type="ECO:0000256" key="5">
    <source>
        <dbReference type="ARBA" id="ARBA00022605"/>
    </source>
</evidence>
<dbReference type="EMBL" id="JAOSHN010000001">
    <property type="protein sequence ID" value="MCU7376912.1"/>
    <property type="molecule type" value="Genomic_DNA"/>
</dbReference>
<dbReference type="GO" id="GO:0000162">
    <property type="term" value="P:L-tryptophan biosynthetic process"/>
    <property type="evidence" value="ECO:0007669"/>
    <property type="project" value="UniProtKB-UniRule"/>
</dbReference>
<evidence type="ECO:0000256" key="9">
    <source>
        <dbReference type="HAMAP-Rule" id="MF_00135"/>
    </source>
</evidence>
<evidence type="ECO:0000256" key="4">
    <source>
        <dbReference type="ARBA" id="ARBA00022272"/>
    </source>
</evidence>
<organism evidence="11 13">
    <name type="scientific">Hominibacterium faecale</name>
    <dbReference type="NCBI Taxonomy" id="2839743"/>
    <lineage>
        <taxon>Bacteria</taxon>
        <taxon>Bacillati</taxon>
        <taxon>Bacillota</taxon>
        <taxon>Clostridia</taxon>
        <taxon>Peptostreptococcales</taxon>
        <taxon>Anaerovoracaceae</taxon>
        <taxon>Hominibacterium</taxon>
    </lineage>
</organism>
<dbReference type="InterPro" id="IPR001240">
    <property type="entry name" value="PRAI_dom"/>
</dbReference>
<evidence type="ECO:0000256" key="6">
    <source>
        <dbReference type="ARBA" id="ARBA00022822"/>
    </source>
</evidence>
<dbReference type="AlphaFoldDB" id="A0A9J6QHC1"/>
<dbReference type="PANTHER" id="PTHR42894">
    <property type="entry name" value="N-(5'-PHOSPHORIBOSYL)ANTHRANILATE ISOMERASE"/>
    <property type="match status" value="1"/>
</dbReference>
<dbReference type="InterPro" id="IPR011060">
    <property type="entry name" value="RibuloseP-bd_barrel"/>
</dbReference>
<evidence type="ECO:0000313" key="13">
    <source>
        <dbReference type="Proteomes" id="UP001065549"/>
    </source>
</evidence>
<evidence type="ECO:0000256" key="1">
    <source>
        <dbReference type="ARBA" id="ARBA00001164"/>
    </source>
</evidence>
<keyword evidence="6 9" id="KW-0822">Tryptophan biosynthesis</keyword>
<dbReference type="Gene3D" id="3.20.20.70">
    <property type="entry name" value="Aldolase class I"/>
    <property type="match status" value="1"/>
</dbReference>
<dbReference type="EMBL" id="JAOSHN010000005">
    <property type="protein sequence ID" value="MCU7379461.1"/>
    <property type="molecule type" value="Genomic_DNA"/>
</dbReference>
<dbReference type="EC" id="5.3.1.24" evidence="3 9"/>
<dbReference type="InterPro" id="IPR044643">
    <property type="entry name" value="TrpF_fam"/>
</dbReference>